<feature type="transmembrane region" description="Helical" evidence="1">
    <location>
        <begin position="240"/>
        <end position="261"/>
    </location>
</feature>
<feature type="transmembrane region" description="Helical" evidence="1">
    <location>
        <begin position="200"/>
        <end position="218"/>
    </location>
</feature>
<dbReference type="Proteomes" id="UP001214854">
    <property type="component" value="Unassembled WGS sequence"/>
</dbReference>
<keyword evidence="1" id="KW-0812">Transmembrane</keyword>
<name>A0ABT5HTQ6_9CAUL</name>
<keyword evidence="1" id="KW-1133">Transmembrane helix</keyword>
<organism evidence="2 3">
    <name type="scientific">Asticcacaulis aquaticus</name>
    <dbReference type="NCBI Taxonomy" id="2984212"/>
    <lineage>
        <taxon>Bacteria</taxon>
        <taxon>Pseudomonadati</taxon>
        <taxon>Pseudomonadota</taxon>
        <taxon>Alphaproteobacteria</taxon>
        <taxon>Caulobacterales</taxon>
        <taxon>Caulobacteraceae</taxon>
        <taxon>Asticcacaulis</taxon>
    </lineage>
</organism>
<evidence type="ECO:0000313" key="3">
    <source>
        <dbReference type="Proteomes" id="UP001214854"/>
    </source>
</evidence>
<reference evidence="2 3" key="1">
    <citation type="submission" date="2023-01" db="EMBL/GenBank/DDBJ databases">
        <title>Novel species of the genus Asticcacaulis isolated from rivers.</title>
        <authorList>
            <person name="Lu H."/>
        </authorList>
    </citation>
    <scope>NUCLEOTIDE SEQUENCE [LARGE SCALE GENOMIC DNA]</scope>
    <source>
        <strain evidence="2 3">BYS171W</strain>
    </source>
</reference>
<protein>
    <submittedName>
        <fullName evidence="2">Uncharacterized protein</fullName>
    </submittedName>
</protein>
<evidence type="ECO:0000313" key="2">
    <source>
        <dbReference type="EMBL" id="MDC7683302.1"/>
    </source>
</evidence>
<sequence length="267" mass="30281">MKLVRYIAAVVLSLGLLLSQAYVLLGGLDQTRQAERVSGEIAKLEPEVGQSKAFFALMQTYDTNAIRARMNGDYIDANFDLIMERVYLYLPQETPKSVKPVGYLVRQMEGKRFVFVVLEYEFSDRWVVATVTSEPSNPQRLIAGFNLNTYTASLLERTKFRLSGQSIEHYILLGLAVINLVFCAATLFVCIAAPRVRWRFLWIALILVGVGLMSFNWLEGRMALNIIDAGLPPTRLALELYQPLFIMLSIPLGAILFWMNFRKLTRA</sequence>
<keyword evidence="1" id="KW-0472">Membrane</keyword>
<dbReference type="EMBL" id="JAQQKX010000005">
    <property type="protein sequence ID" value="MDC7683302.1"/>
    <property type="molecule type" value="Genomic_DNA"/>
</dbReference>
<comment type="caution">
    <text evidence="2">The sequence shown here is derived from an EMBL/GenBank/DDBJ whole genome shotgun (WGS) entry which is preliminary data.</text>
</comment>
<feature type="transmembrane region" description="Helical" evidence="1">
    <location>
        <begin position="170"/>
        <end position="193"/>
    </location>
</feature>
<dbReference type="RefSeq" id="WP_272747776.1">
    <property type="nucleotide sequence ID" value="NZ_JAQQKX010000005.1"/>
</dbReference>
<evidence type="ECO:0000256" key="1">
    <source>
        <dbReference type="SAM" id="Phobius"/>
    </source>
</evidence>
<accession>A0ABT5HTQ6</accession>
<proteinExistence type="predicted"/>
<keyword evidence="3" id="KW-1185">Reference proteome</keyword>
<gene>
    <name evidence="2" type="ORF">PQU92_08440</name>
</gene>